<reference evidence="1 2" key="1">
    <citation type="submission" date="2023-04" db="EMBL/GenBank/DDBJ databases">
        <title>Luteimonas sp. M1R5S18.</title>
        <authorList>
            <person name="Sun J.-Q."/>
        </authorList>
    </citation>
    <scope>NUCLEOTIDE SEQUENCE [LARGE SCALE GENOMIC DNA]</scope>
    <source>
        <strain evidence="1 2">M1R5S18</strain>
    </source>
</reference>
<proteinExistence type="predicted"/>
<keyword evidence="2" id="KW-1185">Reference proteome</keyword>
<dbReference type="Proteomes" id="UP001156831">
    <property type="component" value="Unassembled WGS sequence"/>
</dbReference>
<protein>
    <recommendedName>
        <fullName evidence="3">STAS/SEC14 domain-containing protein</fullName>
    </recommendedName>
</protein>
<dbReference type="RefSeq" id="WP_280602517.1">
    <property type="nucleotide sequence ID" value="NZ_JARXRN010000028.1"/>
</dbReference>
<evidence type="ECO:0000313" key="2">
    <source>
        <dbReference type="Proteomes" id="UP001156831"/>
    </source>
</evidence>
<gene>
    <name evidence="1" type="ORF">QFW80_13610</name>
</gene>
<dbReference type="EMBL" id="JARXRN010000028">
    <property type="protein sequence ID" value="MDH5831554.1"/>
    <property type="molecule type" value="Genomic_DNA"/>
</dbReference>
<comment type="caution">
    <text evidence="1">The sequence shown here is derived from an EMBL/GenBank/DDBJ whole genome shotgun (WGS) entry which is preliminary data.</text>
</comment>
<evidence type="ECO:0008006" key="3">
    <source>
        <dbReference type="Google" id="ProtNLM"/>
    </source>
</evidence>
<organism evidence="1 2">
    <name type="scientific">Luteimonas rhizosphaericola</name>
    <dbReference type="NCBI Taxonomy" id="3042024"/>
    <lineage>
        <taxon>Bacteria</taxon>
        <taxon>Pseudomonadati</taxon>
        <taxon>Pseudomonadota</taxon>
        <taxon>Gammaproteobacteria</taxon>
        <taxon>Lysobacterales</taxon>
        <taxon>Lysobacteraceae</taxon>
        <taxon>Luteimonas</taxon>
    </lineage>
</organism>
<evidence type="ECO:0000313" key="1">
    <source>
        <dbReference type="EMBL" id="MDH5831554.1"/>
    </source>
</evidence>
<sequence length="133" mass="14370">MQDDVHIALRRESGSRLHARVTGRTTLANTLAYWRAIADAVQAQPARELLLVDELVGPPLSAGEWRALVDEVGPRLGQLRIAHVKPRGLDTVEYCVLSALDAGLQAQVFSEAQRASLWLSYGERADSPGTAGG</sequence>
<accession>A0ABT6JLP9</accession>
<name>A0ABT6JLP9_9GAMM</name>